<keyword evidence="8" id="KW-0150">Chloroplast</keyword>
<dbReference type="GO" id="GO:0003677">
    <property type="term" value="F:DNA binding"/>
    <property type="evidence" value="ECO:0007669"/>
    <property type="project" value="InterPro"/>
</dbReference>
<keyword evidence="3" id="KW-0240">DNA-directed RNA polymerase</keyword>
<evidence type="ECO:0000256" key="6">
    <source>
        <dbReference type="ARBA" id="ARBA00023163"/>
    </source>
</evidence>
<protein>
    <recommendedName>
        <fullName evidence="2">DNA-directed RNA polymerase</fullName>
        <ecNumber evidence="2">2.7.7.6</ecNumber>
    </recommendedName>
</protein>
<gene>
    <name evidence="8" type="primary">rpoB</name>
</gene>
<evidence type="ECO:0000256" key="4">
    <source>
        <dbReference type="ARBA" id="ARBA00022679"/>
    </source>
</evidence>
<organism evidence="8">
    <name type="scientific">Karlodinium veneficum</name>
    <name type="common">Dinoflagellate</name>
    <name type="synonym">Karlodinium micrum</name>
    <dbReference type="NCBI Taxonomy" id="407301"/>
    <lineage>
        <taxon>Eukaryota</taxon>
        <taxon>Sar</taxon>
        <taxon>Alveolata</taxon>
        <taxon>Dinophyceae</taxon>
        <taxon>Gymnodiniales</taxon>
        <taxon>Kareniaceae</taxon>
        <taxon>Karlodinium</taxon>
    </lineage>
</organism>
<reference evidence="8" key="1">
    <citation type="journal article" date="2014" name="Mol. Biol. Evol.">
        <title>Genome-wide transcript profiling reveals the coevolution of plastid gene sequences and transcript processing pathways in the fucoxanthin dinoflagellate Karlodinium veneficum.</title>
        <authorList>
            <person name="Richardson E."/>
            <person name="Dorrell R.G."/>
            <person name="Howe C.J."/>
        </authorList>
    </citation>
    <scope>NUCLEOTIDE SEQUENCE</scope>
    <source>
        <strain evidence="8">UIO297</strain>
    </source>
</reference>
<feature type="non-terminal residue" evidence="8">
    <location>
        <position position="1"/>
    </location>
</feature>
<dbReference type="GO" id="GO:0032549">
    <property type="term" value="F:ribonucleoside binding"/>
    <property type="evidence" value="ECO:0007669"/>
    <property type="project" value="InterPro"/>
</dbReference>
<evidence type="ECO:0000256" key="3">
    <source>
        <dbReference type="ARBA" id="ARBA00022478"/>
    </source>
</evidence>
<dbReference type="Pfam" id="PF04560">
    <property type="entry name" value="RNA_pol_Rpb2_7"/>
    <property type="match status" value="1"/>
</dbReference>
<keyword evidence="4 8" id="KW-0808">Transferase</keyword>
<keyword evidence="8" id="KW-0934">Plastid</keyword>
<geneLocation type="chloroplast" evidence="8"/>
<sequence length="109" mass="12148">KVYARSTGEYAQITQPPVSGRARCGGQRVGEMEIWAIHAYNAAYTLQEFLTIKSDDPEGRNDTFTAIVNGEHIHRSNSRTTHRASYTQLTAITELQGLCLDIQSLHLAK</sequence>
<dbReference type="SUPFAM" id="SSF64484">
    <property type="entry name" value="beta and beta-prime subunits of DNA dependent RNA-polymerase"/>
    <property type="match status" value="1"/>
</dbReference>
<proteinExistence type="evidence at transcript level"/>
<name>A0A067XSX4_KARVE</name>
<dbReference type="EC" id="2.7.7.6" evidence="2"/>
<keyword evidence="5 8" id="KW-0548">Nucleotidyltransferase</keyword>
<evidence type="ECO:0000256" key="5">
    <source>
        <dbReference type="ARBA" id="ARBA00022695"/>
    </source>
</evidence>
<keyword evidence="6" id="KW-0804">Transcription</keyword>
<evidence type="ECO:0000256" key="2">
    <source>
        <dbReference type="ARBA" id="ARBA00012418"/>
    </source>
</evidence>
<evidence type="ECO:0000256" key="1">
    <source>
        <dbReference type="ARBA" id="ARBA00006835"/>
    </source>
</evidence>
<dbReference type="GO" id="GO:0003899">
    <property type="term" value="F:DNA-directed RNA polymerase activity"/>
    <property type="evidence" value="ECO:0007669"/>
    <property type="project" value="UniProtKB-EC"/>
</dbReference>
<accession>A0A067XSX4</accession>
<evidence type="ECO:0000313" key="8">
    <source>
        <dbReference type="EMBL" id="AGT55037.1"/>
    </source>
</evidence>
<dbReference type="EMBL" id="KF113432">
    <property type="protein sequence ID" value="AGT55037.1"/>
    <property type="molecule type" value="mRNA"/>
</dbReference>
<dbReference type="Gene3D" id="3.90.1800.10">
    <property type="entry name" value="RNA polymerase alpha subunit dimerisation domain"/>
    <property type="match status" value="1"/>
</dbReference>
<comment type="similarity">
    <text evidence="1">Belongs to the RNA polymerase beta chain family.</text>
</comment>
<dbReference type="InterPro" id="IPR007641">
    <property type="entry name" value="RNA_pol_Rpb2_7"/>
</dbReference>
<dbReference type="GO" id="GO:0006351">
    <property type="term" value="P:DNA-templated transcription"/>
    <property type="evidence" value="ECO:0007669"/>
    <property type="project" value="InterPro"/>
</dbReference>
<dbReference type="GO" id="GO:0000428">
    <property type="term" value="C:DNA-directed RNA polymerase complex"/>
    <property type="evidence" value="ECO:0007669"/>
    <property type="project" value="UniProtKB-KW"/>
</dbReference>
<evidence type="ECO:0000259" key="7">
    <source>
        <dbReference type="Pfam" id="PF04560"/>
    </source>
</evidence>
<feature type="domain" description="RNA polymerase Rpb2" evidence="7">
    <location>
        <begin position="25"/>
        <end position="104"/>
    </location>
</feature>
<dbReference type="AlphaFoldDB" id="A0A067XSX4"/>
<dbReference type="PANTHER" id="PTHR20856">
    <property type="entry name" value="DNA-DIRECTED RNA POLYMERASE I SUBUNIT 2"/>
    <property type="match status" value="1"/>
</dbReference>
<dbReference type="InterPro" id="IPR015712">
    <property type="entry name" value="DNA-dir_RNA_pol_su2"/>
</dbReference>